<comment type="caution">
    <text evidence="2">The sequence shown here is derived from an EMBL/GenBank/DDBJ whole genome shotgun (WGS) entry which is preliminary data.</text>
</comment>
<feature type="chain" id="PRO_5039363713" description="Lipoprotein" evidence="1">
    <location>
        <begin position="21"/>
        <end position="243"/>
    </location>
</feature>
<accession>A0A380L4D4</accession>
<sequence length="243" mass="27661">MKKIVKVICLALSVVTILSACSTIQKQSETAQKTEKSATNEFKKPVGIYEHFKTAKNELWYRVSEVDKNKEISDIWLVNKGKVKIYSVPDSLKLGDISKMSDKEIIKQLSKWYEQVKQDWITYLKEATYPEEKASLEHLQKSVGKDVMSQDLKVNIKTDASGNETIGERFNYLVFEGRNASPQRPLYDYTSFNSVGKATIFDSQYTTFYTYDSNRGTLGGYLITRTTNPIVMDSPNTKGVEVD</sequence>
<reference evidence="2" key="1">
    <citation type="submission" date="2018-06" db="EMBL/GenBank/DDBJ databases">
        <authorList>
            <consortium name="Pathogen Informatics"/>
            <person name="Doyle S."/>
        </authorList>
    </citation>
    <scope>NUCLEOTIDE SEQUENCE [LARGE SCALE GENOMIC DNA]</scope>
    <source>
        <strain evidence="2">NCTC11063</strain>
    </source>
</reference>
<proteinExistence type="predicted"/>
<dbReference type="RefSeq" id="WP_037598021.1">
    <property type="nucleotide sequence ID" value="NZ_UHFT01000001.1"/>
</dbReference>
<evidence type="ECO:0008006" key="4">
    <source>
        <dbReference type="Google" id="ProtNLM"/>
    </source>
</evidence>
<evidence type="ECO:0000256" key="1">
    <source>
        <dbReference type="SAM" id="SignalP"/>
    </source>
</evidence>
<dbReference type="PROSITE" id="PS51257">
    <property type="entry name" value="PROKAR_LIPOPROTEIN"/>
    <property type="match status" value="1"/>
</dbReference>
<name>A0A380L4D4_9STRE</name>
<dbReference type="AlphaFoldDB" id="A0A380L4D4"/>
<evidence type="ECO:0000313" key="2">
    <source>
        <dbReference type="EMBL" id="SUN80852.1"/>
    </source>
</evidence>
<dbReference type="Proteomes" id="UP000255236">
    <property type="component" value="Unassembled WGS sequence"/>
</dbReference>
<gene>
    <name evidence="2" type="ORF">NCTC11063_01575</name>
</gene>
<dbReference type="EMBL" id="UHFT01000001">
    <property type="protein sequence ID" value="SUN80852.1"/>
    <property type="molecule type" value="Genomic_DNA"/>
</dbReference>
<keyword evidence="3" id="KW-1185">Reference proteome</keyword>
<keyword evidence="1" id="KW-0732">Signal</keyword>
<protein>
    <recommendedName>
        <fullName evidence="4">Lipoprotein</fullName>
    </recommendedName>
</protein>
<organism evidence="2 3">
    <name type="scientific">Streptococcus milleri</name>
    <dbReference type="NCBI Taxonomy" id="33040"/>
    <lineage>
        <taxon>Bacteria</taxon>
        <taxon>Bacillati</taxon>
        <taxon>Bacillota</taxon>
        <taxon>Bacilli</taxon>
        <taxon>Lactobacillales</taxon>
        <taxon>Streptococcaceae</taxon>
        <taxon>Streptococcus</taxon>
    </lineage>
</organism>
<evidence type="ECO:0000313" key="3">
    <source>
        <dbReference type="Proteomes" id="UP000255236"/>
    </source>
</evidence>
<feature type="signal peptide" evidence="1">
    <location>
        <begin position="1"/>
        <end position="20"/>
    </location>
</feature>